<dbReference type="PANTHER" id="PTHR37610">
    <property type="entry name" value="CCHC-TYPE DOMAIN-CONTAINING PROTEIN"/>
    <property type="match status" value="1"/>
</dbReference>
<gene>
    <name evidence="2" type="ORF">KK1_011447</name>
</gene>
<dbReference type="InterPro" id="IPR029472">
    <property type="entry name" value="Copia-like_N"/>
</dbReference>
<evidence type="ECO:0000313" key="2">
    <source>
        <dbReference type="EMBL" id="KYP65216.1"/>
    </source>
</evidence>
<dbReference type="Pfam" id="PF14244">
    <property type="entry name" value="Retrotran_gag_3"/>
    <property type="match status" value="1"/>
</dbReference>
<protein>
    <recommendedName>
        <fullName evidence="1">Retrotransposon Copia-like N-terminal domain-containing protein</fullName>
    </recommendedName>
</protein>
<sequence length="88" mass="9836">MKKSSRDAKPLSAITLASPYYLSSLDNLGTPLVATTLKGDNYRTWARSMRTTLHAKSKLAFIDGIMKKPMFHSQDFQVLEKTNSMVLA</sequence>
<keyword evidence="3" id="KW-1185">Reference proteome</keyword>
<dbReference type="AlphaFoldDB" id="A0A151TDY6"/>
<dbReference type="EMBL" id="CM003608">
    <property type="protein sequence ID" value="KYP65216.1"/>
    <property type="molecule type" value="Genomic_DNA"/>
</dbReference>
<evidence type="ECO:0000259" key="1">
    <source>
        <dbReference type="Pfam" id="PF14244"/>
    </source>
</evidence>
<feature type="domain" description="Retrotransposon Copia-like N-terminal" evidence="1">
    <location>
        <begin position="25"/>
        <end position="69"/>
    </location>
</feature>
<name>A0A151TDY6_CAJCA</name>
<evidence type="ECO:0000313" key="3">
    <source>
        <dbReference type="Proteomes" id="UP000075243"/>
    </source>
</evidence>
<organism evidence="2 3">
    <name type="scientific">Cajanus cajan</name>
    <name type="common">Pigeon pea</name>
    <name type="synonym">Cajanus indicus</name>
    <dbReference type="NCBI Taxonomy" id="3821"/>
    <lineage>
        <taxon>Eukaryota</taxon>
        <taxon>Viridiplantae</taxon>
        <taxon>Streptophyta</taxon>
        <taxon>Embryophyta</taxon>
        <taxon>Tracheophyta</taxon>
        <taxon>Spermatophyta</taxon>
        <taxon>Magnoliopsida</taxon>
        <taxon>eudicotyledons</taxon>
        <taxon>Gunneridae</taxon>
        <taxon>Pentapetalae</taxon>
        <taxon>rosids</taxon>
        <taxon>fabids</taxon>
        <taxon>Fabales</taxon>
        <taxon>Fabaceae</taxon>
        <taxon>Papilionoideae</taxon>
        <taxon>50 kb inversion clade</taxon>
        <taxon>NPAAA clade</taxon>
        <taxon>indigoferoid/millettioid clade</taxon>
        <taxon>Phaseoleae</taxon>
        <taxon>Cajanus</taxon>
    </lineage>
</organism>
<dbReference type="PANTHER" id="PTHR37610:SF97">
    <property type="entry name" value="RETROTRANSPOSON GAG DOMAIN-CONTAINING PROTEIN"/>
    <property type="match status" value="1"/>
</dbReference>
<dbReference type="Gramene" id="C.cajan_11121.t">
    <property type="protein sequence ID" value="C.cajan_11121.t.cds1"/>
    <property type="gene ID" value="C.cajan_11121"/>
</dbReference>
<accession>A0A151TDY6</accession>
<proteinExistence type="predicted"/>
<reference evidence="2 3" key="1">
    <citation type="journal article" date="2012" name="Nat. Biotechnol.">
        <title>Draft genome sequence of pigeonpea (Cajanus cajan), an orphan legume crop of resource-poor farmers.</title>
        <authorList>
            <person name="Varshney R.K."/>
            <person name="Chen W."/>
            <person name="Li Y."/>
            <person name="Bharti A.K."/>
            <person name="Saxena R.K."/>
            <person name="Schlueter J.A."/>
            <person name="Donoghue M.T."/>
            <person name="Azam S."/>
            <person name="Fan G."/>
            <person name="Whaley A.M."/>
            <person name="Farmer A.D."/>
            <person name="Sheridan J."/>
            <person name="Iwata A."/>
            <person name="Tuteja R."/>
            <person name="Penmetsa R.V."/>
            <person name="Wu W."/>
            <person name="Upadhyaya H.D."/>
            <person name="Yang S.P."/>
            <person name="Shah T."/>
            <person name="Saxena K.B."/>
            <person name="Michael T."/>
            <person name="McCombie W.R."/>
            <person name="Yang B."/>
            <person name="Zhang G."/>
            <person name="Yang H."/>
            <person name="Wang J."/>
            <person name="Spillane C."/>
            <person name="Cook D.R."/>
            <person name="May G.D."/>
            <person name="Xu X."/>
            <person name="Jackson S.A."/>
        </authorList>
    </citation>
    <scope>NUCLEOTIDE SEQUENCE [LARGE SCALE GENOMIC DNA]</scope>
    <source>
        <strain evidence="3">cv. Asha</strain>
    </source>
</reference>
<dbReference type="Proteomes" id="UP000075243">
    <property type="component" value="Chromosome 6"/>
</dbReference>